<feature type="non-terminal residue" evidence="2">
    <location>
        <position position="190"/>
    </location>
</feature>
<gene>
    <name evidence="2" type="ORF">HF878_10880</name>
</gene>
<name>A0A848BC29_9FIRM</name>
<sequence length="190" mass="22106">RNDLENKLANIDREAAAYRQKGLDEVSATEWAEASKAQVMQAFESEVASKVDAVWKTELQNRLDDIEREKQAWIQKGLDEVKATEWAEKEKLDAKRNAALQVLQSQKEEFQAYLEGGQRGLAEYYKQAHGFTMDDLQMTPEQLTGFQRARQDMLENLLPNFRDPSVIQQEQEERNRQYWENMEANGYGEL</sequence>
<dbReference type="AlphaFoldDB" id="A0A848BC29"/>
<organism evidence="2 3">
    <name type="scientific">Selenomonas bovis</name>
    <dbReference type="NCBI Taxonomy" id="416586"/>
    <lineage>
        <taxon>Bacteria</taxon>
        <taxon>Bacillati</taxon>
        <taxon>Bacillota</taxon>
        <taxon>Negativicutes</taxon>
        <taxon>Selenomonadales</taxon>
        <taxon>Selenomonadaceae</taxon>
        <taxon>Selenomonas</taxon>
    </lineage>
</organism>
<evidence type="ECO:0000313" key="2">
    <source>
        <dbReference type="EMBL" id="NMD99942.1"/>
    </source>
</evidence>
<evidence type="ECO:0000256" key="1">
    <source>
        <dbReference type="SAM" id="Coils"/>
    </source>
</evidence>
<accession>A0A848BC29</accession>
<evidence type="ECO:0000313" key="3">
    <source>
        <dbReference type="Proteomes" id="UP000543804"/>
    </source>
</evidence>
<feature type="non-terminal residue" evidence="2">
    <location>
        <position position="1"/>
    </location>
</feature>
<dbReference type="Proteomes" id="UP000543804">
    <property type="component" value="Unassembled WGS sequence"/>
</dbReference>
<keyword evidence="3" id="KW-1185">Reference proteome</keyword>
<protein>
    <submittedName>
        <fullName evidence="2">Uncharacterized protein</fullName>
    </submittedName>
</protein>
<keyword evidence="1" id="KW-0175">Coiled coil</keyword>
<proteinExistence type="predicted"/>
<dbReference type="EMBL" id="JABAFA010000109">
    <property type="protein sequence ID" value="NMD99942.1"/>
    <property type="molecule type" value="Genomic_DNA"/>
</dbReference>
<comment type="caution">
    <text evidence="2">The sequence shown here is derived from an EMBL/GenBank/DDBJ whole genome shotgun (WGS) entry which is preliminary data.</text>
</comment>
<reference evidence="2 3" key="1">
    <citation type="submission" date="2020-04" db="EMBL/GenBank/DDBJ databases">
        <authorList>
            <person name="Hitch T.C.A."/>
            <person name="Wylensek D."/>
            <person name="Clavel T."/>
        </authorList>
    </citation>
    <scope>NUCLEOTIDE SEQUENCE [LARGE SCALE GENOMIC DNA]</scope>
    <source>
        <strain evidence="2 3">PG-130-P53-12</strain>
    </source>
</reference>
<feature type="coiled-coil region" evidence="1">
    <location>
        <begin position="56"/>
        <end position="109"/>
    </location>
</feature>